<organism evidence="1 2">
    <name type="scientific">Panagrellus redivivus</name>
    <name type="common">Microworm</name>
    <dbReference type="NCBI Taxonomy" id="6233"/>
    <lineage>
        <taxon>Eukaryota</taxon>
        <taxon>Metazoa</taxon>
        <taxon>Ecdysozoa</taxon>
        <taxon>Nematoda</taxon>
        <taxon>Chromadorea</taxon>
        <taxon>Rhabditida</taxon>
        <taxon>Tylenchina</taxon>
        <taxon>Panagrolaimomorpha</taxon>
        <taxon>Panagrolaimoidea</taxon>
        <taxon>Panagrolaimidae</taxon>
        <taxon>Panagrellus</taxon>
    </lineage>
</organism>
<name>A0A7E4VRD5_PANRE</name>
<evidence type="ECO:0000313" key="2">
    <source>
        <dbReference type="WBParaSite" id="Pan_g2431.t1"/>
    </source>
</evidence>
<dbReference type="AlphaFoldDB" id="A0A7E4VRD5"/>
<accession>A0A7E4VRD5</accession>
<reference evidence="1" key="1">
    <citation type="journal article" date="2013" name="Genetics">
        <title>The draft genome and transcriptome of Panagrellus redivivus are shaped by the harsh demands of a free-living lifestyle.</title>
        <authorList>
            <person name="Srinivasan J."/>
            <person name="Dillman A.R."/>
            <person name="Macchietto M.G."/>
            <person name="Heikkinen L."/>
            <person name="Lakso M."/>
            <person name="Fracchia K.M."/>
            <person name="Antoshechkin I."/>
            <person name="Mortazavi A."/>
            <person name="Wong G."/>
            <person name="Sternberg P.W."/>
        </authorList>
    </citation>
    <scope>NUCLEOTIDE SEQUENCE [LARGE SCALE GENOMIC DNA]</scope>
    <source>
        <strain evidence="1">MT8872</strain>
    </source>
</reference>
<sequence length="83" mass="9313">MRRPVFTFGFTHATVMLTQRYGRLFSGGLQRQSSLHHIDDMGLASVFFSRQAHIDPNNQAILTPMKGQFVNIAIGKAVSQCNF</sequence>
<reference evidence="2" key="2">
    <citation type="submission" date="2020-10" db="UniProtKB">
        <authorList>
            <consortium name="WormBaseParasite"/>
        </authorList>
    </citation>
    <scope>IDENTIFICATION</scope>
</reference>
<protein>
    <submittedName>
        <fullName evidence="2">2-oxoacid_dh domain-containing protein</fullName>
    </submittedName>
</protein>
<proteinExistence type="predicted"/>
<evidence type="ECO:0000313" key="1">
    <source>
        <dbReference type="Proteomes" id="UP000492821"/>
    </source>
</evidence>
<keyword evidence="1" id="KW-1185">Reference proteome</keyword>
<dbReference type="WBParaSite" id="Pan_g2431.t1">
    <property type="protein sequence ID" value="Pan_g2431.t1"/>
    <property type="gene ID" value="Pan_g2431"/>
</dbReference>
<dbReference type="Proteomes" id="UP000492821">
    <property type="component" value="Unassembled WGS sequence"/>
</dbReference>